<protein>
    <submittedName>
        <fullName evidence="2">Uncharacterized protein</fullName>
    </submittedName>
</protein>
<dbReference type="EMBL" id="KQ982588">
    <property type="protein sequence ID" value="KYQ54090.1"/>
    <property type="molecule type" value="Genomic_DNA"/>
</dbReference>
<feature type="region of interest" description="Disordered" evidence="1">
    <location>
        <begin position="14"/>
        <end position="36"/>
    </location>
</feature>
<feature type="region of interest" description="Disordered" evidence="1">
    <location>
        <begin position="54"/>
        <end position="93"/>
    </location>
</feature>
<proteinExistence type="predicted"/>
<evidence type="ECO:0000256" key="1">
    <source>
        <dbReference type="SAM" id="MobiDB-lite"/>
    </source>
</evidence>
<evidence type="ECO:0000313" key="3">
    <source>
        <dbReference type="Proteomes" id="UP000075809"/>
    </source>
</evidence>
<reference evidence="2 3" key="1">
    <citation type="submission" date="2015-09" db="EMBL/GenBank/DDBJ databases">
        <title>Trachymyrmex zeteki WGS genome.</title>
        <authorList>
            <person name="Nygaard S."/>
            <person name="Hu H."/>
            <person name="Boomsma J."/>
            <person name="Zhang G."/>
        </authorList>
    </citation>
    <scope>NUCLEOTIDE SEQUENCE [LARGE SCALE GENOMIC DNA]</scope>
    <source>
        <strain evidence="2">Tzet28-1</strain>
        <tissue evidence="2">Whole body</tissue>
    </source>
</reference>
<sequence length="183" mass="20730">MYDGAHVCGIEKMRLERGETRSGLQGEDRRGRIGASEAEASLLGDYGSLIPIQRSELHAERKSRPPESRGVSCGERLKPPPPPPLPLGLKPREENSETREYIELLEKYYLHGKVATRNVNHIIRGVKSKKNVCTTIGMDEFISLTKPLNSAGMEHEFYGDNCYGCRFHKVFGRRCLLDPRYEK</sequence>
<keyword evidence="3" id="KW-1185">Reference proteome</keyword>
<dbReference type="AlphaFoldDB" id="A0A151X122"/>
<feature type="compositionally biased region" description="Basic and acidic residues" evidence="1">
    <location>
        <begin position="55"/>
        <end position="67"/>
    </location>
</feature>
<organism evidence="2 3">
    <name type="scientific">Mycetomoellerius zeteki</name>
    <dbReference type="NCBI Taxonomy" id="64791"/>
    <lineage>
        <taxon>Eukaryota</taxon>
        <taxon>Metazoa</taxon>
        <taxon>Ecdysozoa</taxon>
        <taxon>Arthropoda</taxon>
        <taxon>Hexapoda</taxon>
        <taxon>Insecta</taxon>
        <taxon>Pterygota</taxon>
        <taxon>Neoptera</taxon>
        <taxon>Endopterygota</taxon>
        <taxon>Hymenoptera</taxon>
        <taxon>Apocrita</taxon>
        <taxon>Aculeata</taxon>
        <taxon>Formicoidea</taxon>
        <taxon>Formicidae</taxon>
        <taxon>Myrmicinae</taxon>
        <taxon>Mycetomoellerius</taxon>
    </lineage>
</organism>
<name>A0A151X122_9HYME</name>
<gene>
    <name evidence="2" type="ORF">ALC60_06962</name>
</gene>
<feature type="compositionally biased region" description="Basic and acidic residues" evidence="1">
    <location>
        <begin position="14"/>
        <end position="31"/>
    </location>
</feature>
<accession>A0A151X122</accession>
<dbReference type="Proteomes" id="UP000075809">
    <property type="component" value="Unassembled WGS sequence"/>
</dbReference>
<evidence type="ECO:0000313" key="2">
    <source>
        <dbReference type="EMBL" id="KYQ54090.1"/>
    </source>
</evidence>